<dbReference type="Pfam" id="PF02082">
    <property type="entry name" value="Rrf2"/>
    <property type="match status" value="1"/>
</dbReference>
<dbReference type="PANTHER" id="PTHR33221:SF5">
    <property type="entry name" value="HTH-TYPE TRANSCRIPTIONAL REGULATOR ISCR"/>
    <property type="match status" value="1"/>
</dbReference>
<dbReference type="PROSITE" id="PS51197">
    <property type="entry name" value="HTH_RRF2_2"/>
    <property type="match status" value="1"/>
</dbReference>
<name>A0A1D2QP78_9GAMM</name>
<accession>A0A1D2QP78</accession>
<dbReference type="GO" id="GO:0003700">
    <property type="term" value="F:DNA-binding transcription factor activity"/>
    <property type="evidence" value="ECO:0007669"/>
    <property type="project" value="InterPro"/>
</dbReference>
<evidence type="ECO:0000313" key="3">
    <source>
        <dbReference type="Proteomes" id="UP000242502"/>
    </source>
</evidence>
<dbReference type="NCBIfam" id="TIGR02010">
    <property type="entry name" value="IscR"/>
    <property type="match status" value="1"/>
</dbReference>
<dbReference type="STRING" id="62101.AB835_09340"/>
<reference evidence="2 3" key="1">
    <citation type="journal article" date="2016" name="Appl. Environ. Microbiol.">
        <title>Lack of Overt Genome Reduction in the Bryostatin-Producing Bryozoan Symbiont "Candidatus Endobugula sertula".</title>
        <authorList>
            <person name="Miller I.J."/>
            <person name="Vanee N."/>
            <person name="Fong S.S."/>
            <person name="Lim-Fong G.E."/>
            <person name="Kwan J.C."/>
        </authorList>
    </citation>
    <scope>NUCLEOTIDE SEQUENCE [LARGE SCALE GENOMIC DNA]</scope>
    <source>
        <strain evidence="2">AB1-4</strain>
    </source>
</reference>
<dbReference type="SUPFAM" id="SSF46785">
    <property type="entry name" value="Winged helix' DNA-binding domain"/>
    <property type="match status" value="1"/>
</dbReference>
<evidence type="ECO:0000313" key="2">
    <source>
        <dbReference type="EMBL" id="ODS23350.1"/>
    </source>
</evidence>
<dbReference type="FunFam" id="1.10.10.10:FF:000026">
    <property type="entry name" value="HTH-type transcriptional regulator IscR"/>
    <property type="match status" value="1"/>
</dbReference>
<sequence length="169" mass="18735">MRLTTKGRYAVTAMLDLAIHSHCDPISLAEISKRQEISLSYLEQLFSKLRQAELVVSVRGPGGGYKLSRSLDDIFVAQIVDAVNESIDATSCQGKGNCQHGEVCLTHHLWSDLSDQIHHFLSGISLEKLVDRGDVKSISQRQNNVALEDVDHEDLNQSDLRVIQTSHTA</sequence>
<organism evidence="2 3">
    <name type="scientific">Candidatus Endobugula sertula</name>
    <name type="common">Bugula neritina bacterial symbiont</name>
    <dbReference type="NCBI Taxonomy" id="62101"/>
    <lineage>
        <taxon>Bacteria</taxon>
        <taxon>Pseudomonadati</taxon>
        <taxon>Pseudomonadota</taxon>
        <taxon>Gammaproteobacteria</taxon>
        <taxon>Cellvibrionales</taxon>
        <taxon>Cellvibrionaceae</taxon>
        <taxon>Candidatus Endobugula</taxon>
    </lineage>
</organism>
<comment type="caution">
    <text evidence="2">The sequence shown here is derived from an EMBL/GenBank/DDBJ whole genome shotgun (WGS) entry which is preliminary data.</text>
</comment>
<dbReference type="InterPro" id="IPR010242">
    <property type="entry name" value="TF_HTH_IscR"/>
</dbReference>
<dbReference type="InterPro" id="IPR000944">
    <property type="entry name" value="Tscrpt_reg_Rrf2"/>
</dbReference>
<dbReference type="Gene3D" id="1.10.10.10">
    <property type="entry name" value="Winged helix-like DNA-binding domain superfamily/Winged helix DNA-binding domain"/>
    <property type="match status" value="1"/>
</dbReference>
<dbReference type="GO" id="GO:0005829">
    <property type="term" value="C:cytosol"/>
    <property type="evidence" value="ECO:0007669"/>
    <property type="project" value="TreeGrafter"/>
</dbReference>
<dbReference type="InterPro" id="IPR036388">
    <property type="entry name" value="WH-like_DNA-bd_sf"/>
</dbReference>
<evidence type="ECO:0000256" key="1">
    <source>
        <dbReference type="ARBA" id="ARBA00023125"/>
    </source>
</evidence>
<protein>
    <submittedName>
        <fullName evidence="2">Fe-S cluster assembly transcriptional regulator IscR</fullName>
    </submittedName>
</protein>
<dbReference type="GO" id="GO:0003690">
    <property type="term" value="F:double-stranded DNA binding"/>
    <property type="evidence" value="ECO:0007669"/>
    <property type="project" value="InterPro"/>
</dbReference>
<dbReference type="NCBIfam" id="TIGR00738">
    <property type="entry name" value="rrf2_super"/>
    <property type="match status" value="1"/>
</dbReference>
<dbReference type="Proteomes" id="UP000242502">
    <property type="component" value="Unassembled WGS sequence"/>
</dbReference>
<keyword evidence="1" id="KW-0238">DNA-binding</keyword>
<dbReference type="EMBL" id="MDLC01000031">
    <property type="protein sequence ID" value="ODS23350.1"/>
    <property type="molecule type" value="Genomic_DNA"/>
</dbReference>
<dbReference type="PANTHER" id="PTHR33221">
    <property type="entry name" value="WINGED HELIX-TURN-HELIX TRANSCRIPTIONAL REGULATOR, RRF2 FAMILY"/>
    <property type="match status" value="1"/>
</dbReference>
<gene>
    <name evidence="2" type="ORF">AB835_09340</name>
</gene>
<dbReference type="InterPro" id="IPR036390">
    <property type="entry name" value="WH_DNA-bd_sf"/>
</dbReference>
<dbReference type="AlphaFoldDB" id="A0A1D2QP78"/>
<proteinExistence type="predicted"/>